<dbReference type="GO" id="GO:0008168">
    <property type="term" value="F:methyltransferase activity"/>
    <property type="evidence" value="ECO:0007669"/>
    <property type="project" value="UniProtKB-KW"/>
</dbReference>
<name>A0A179FZX2_METCM</name>
<accession>A0A179FZX2</accession>
<dbReference type="Gene3D" id="3.40.50.150">
    <property type="entry name" value="Vaccinia Virus protein VP39"/>
    <property type="match status" value="1"/>
</dbReference>
<reference evidence="1 2" key="1">
    <citation type="journal article" date="2016" name="PLoS Pathog.">
        <title>Biosynthesis of antibiotic leucinostatins in bio-control fungus Purpureocillium lilacinum and their inhibition on phytophthora revealed by genome mining.</title>
        <authorList>
            <person name="Wang G."/>
            <person name="Liu Z."/>
            <person name="Lin R."/>
            <person name="Li E."/>
            <person name="Mao Z."/>
            <person name="Ling J."/>
            <person name="Yang Y."/>
            <person name="Yin W.B."/>
            <person name="Xie B."/>
        </authorList>
    </citation>
    <scope>NUCLEOTIDE SEQUENCE [LARGE SCALE GENOMIC DNA]</scope>
    <source>
        <strain evidence="1">170</strain>
    </source>
</reference>
<dbReference type="SUPFAM" id="SSF53335">
    <property type="entry name" value="S-adenosyl-L-methionine-dependent methyltransferases"/>
    <property type="match status" value="1"/>
</dbReference>
<sequence length="287" mass="30996">MSKDATPTSAVEFFDSGAAKYEHSTGACTRDVAKSLLQLPILQDFPAGSVLLDNACGTAIVAEEIILRCKRSGRPVPEIRAVDPAENMVAMAQQKISTLGAGGTCKVMAMPGEKLDFPNGSFTHSVTNMGILFFKDGAAGAKEIYRTLKPGSVAVVTSWSDLGYLKGVIQPAQKEARPNDVPFVLPISQDWFKPSHVKKVLEEDGGFKKVEIQEVVAHYGASSLAELQDMLLTIFTQLWSNWSDEEKTTFKAAMAKRLEAVAEPYTKPSGEPGLGIRMKAIVAVCQK</sequence>
<dbReference type="Pfam" id="PF01209">
    <property type="entry name" value="Ubie_methyltran"/>
    <property type="match status" value="1"/>
</dbReference>
<dbReference type="InterPro" id="IPR029063">
    <property type="entry name" value="SAM-dependent_MTases_sf"/>
</dbReference>
<dbReference type="AlphaFoldDB" id="A0A179FZX2"/>
<comment type="caution">
    <text evidence="1">The sequence shown here is derived from an EMBL/GenBank/DDBJ whole genome shotgun (WGS) entry which is preliminary data.</text>
</comment>
<dbReference type="EMBL" id="LSBJ02000002">
    <property type="protein sequence ID" value="OAQ70778.1"/>
    <property type="molecule type" value="Genomic_DNA"/>
</dbReference>
<gene>
    <name evidence="1" type="ORF">VFPPC_13416</name>
</gene>
<evidence type="ECO:0000313" key="2">
    <source>
        <dbReference type="Proteomes" id="UP000078397"/>
    </source>
</evidence>
<keyword evidence="2" id="KW-1185">Reference proteome</keyword>
<keyword evidence="1" id="KW-0808">Transferase</keyword>
<protein>
    <submittedName>
        <fullName evidence="1">Methyltransferase type 11</fullName>
    </submittedName>
</protein>
<dbReference type="STRING" id="1380566.A0A179FZX2"/>
<proteinExistence type="predicted"/>
<keyword evidence="1" id="KW-0489">Methyltransferase</keyword>
<dbReference type="Proteomes" id="UP000078397">
    <property type="component" value="Unassembled WGS sequence"/>
</dbReference>
<dbReference type="OrthoDB" id="4959830at2759"/>
<organism evidence="1 2">
    <name type="scientific">Pochonia chlamydosporia 170</name>
    <dbReference type="NCBI Taxonomy" id="1380566"/>
    <lineage>
        <taxon>Eukaryota</taxon>
        <taxon>Fungi</taxon>
        <taxon>Dikarya</taxon>
        <taxon>Ascomycota</taxon>
        <taxon>Pezizomycotina</taxon>
        <taxon>Sordariomycetes</taxon>
        <taxon>Hypocreomycetidae</taxon>
        <taxon>Hypocreales</taxon>
        <taxon>Clavicipitaceae</taxon>
        <taxon>Pochonia</taxon>
    </lineage>
</organism>
<dbReference type="RefSeq" id="XP_018147315.1">
    <property type="nucleotide sequence ID" value="XM_018291193.1"/>
</dbReference>
<evidence type="ECO:0000313" key="1">
    <source>
        <dbReference type="EMBL" id="OAQ70778.1"/>
    </source>
</evidence>
<dbReference type="CDD" id="cd02440">
    <property type="entry name" value="AdoMet_MTases"/>
    <property type="match status" value="1"/>
</dbReference>
<dbReference type="GeneID" id="28855187"/>
<dbReference type="GO" id="GO:0032259">
    <property type="term" value="P:methylation"/>
    <property type="evidence" value="ECO:0007669"/>
    <property type="project" value="UniProtKB-KW"/>
</dbReference>
<dbReference type="KEGG" id="pchm:VFPPC_13416"/>